<keyword evidence="1" id="KW-0732">Signal</keyword>
<accession>A0A6J4T571</accession>
<gene>
    <name evidence="2" type="ORF">AVDCRST_MAG44-1553</name>
</gene>
<dbReference type="EMBL" id="CADCVY010000104">
    <property type="protein sequence ID" value="CAA9513774.1"/>
    <property type="molecule type" value="Genomic_DNA"/>
</dbReference>
<feature type="signal peptide" evidence="1">
    <location>
        <begin position="1"/>
        <end position="25"/>
    </location>
</feature>
<proteinExistence type="predicted"/>
<dbReference type="AlphaFoldDB" id="A0A6J4T571"/>
<name>A0A6J4T571_9SPHN</name>
<protein>
    <submittedName>
        <fullName evidence="2">Uncharacterized protein</fullName>
    </submittedName>
</protein>
<feature type="chain" id="PRO_5026700374" evidence="1">
    <location>
        <begin position="26"/>
        <end position="202"/>
    </location>
</feature>
<reference evidence="2" key="1">
    <citation type="submission" date="2020-02" db="EMBL/GenBank/DDBJ databases">
        <authorList>
            <person name="Meier V. D."/>
        </authorList>
    </citation>
    <scope>NUCLEOTIDE SEQUENCE</scope>
    <source>
        <strain evidence="2">AVDCRST_MAG44</strain>
    </source>
</reference>
<organism evidence="2">
    <name type="scientific">uncultured Sphingomonas sp</name>
    <dbReference type="NCBI Taxonomy" id="158754"/>
    <lineage>
        <taxon>Bacteria</taxon>
        <taxon>Pseudomonadati</taxon>
        <taxon>Pseudomonadota</taxon>
        <taxon>Alphaproteobacteria</taxon>
        <taxon>Sphingomonadales</taxon>
        <taxon>Sphingomonadaceae</taxon>
        <taxon>Sphingomonas</taxon>
        <taxon>environmental samples</taxon>
    </lineage>
</organism>
<evidence type="ECO:0000256" key="1">
    <source>
        <dbReference type="SAM" id="SignalP"/>
    </source>
</evidence>
<evidence type="ECO:0000313" key="2">
    <source>
        <dbReference type="EMBL" id="CAA9513774.1"/>
    </source>
</evidence>
<sequence length="202" mass="20698">MMALMKIAAGGVAAAALVSAAPAAAQYYPGYGYGGNVVGQVINQVLGGGYGGGYAGGYGGGYAGGYGGGYGVNQQAVVGQCVNAVQARLQSNYGYGGGYGGYGGYNGYAGGGARVLGISRVEPRSRGGITVRGVANSGRSAGYGYANNNIDLTFKCSTDYRGFITDIDVDRAQQNYGYNYNNGYSNGYVPNDPYAAYGYRRY</sequence>